<comment type="caution">
    <text evidence="2">The sequence shown here is derived from an EMBL/GenBank/DDBJ whole genome shotgun (WGS) entry which is preliminary data.</text>
</comment>
<gene>
    <name evidence="2" type="ORF">FME95_08985</name>
</gene>
<keyword evidence="3" id="KW-1185">Reference proteome</keyword>
<accession>A0A5C8ZBW5</accession>
<dbReference type="AlphaFoldDB" id="A0A5C8ZBW5"/>
<feature type="signal peptide" evidence="1">
    <location>
        <begin position="1"/>
        <end position="18"/>
    </location>
</feature>
<sequence length="111" mass="12456">MNKLIIIAIVFYSSFSYADCPTDQFDMACIYGDLSEAVRVHIANKDFNSAERVAEDMLNIDPADSWARVYLLVALKSQSKPIPDWLSSGPWPNSNEEERILESIGNAIIND</sequence>
<feature type="chain" id="PRO_5022828854" description="Tetratricopeptide repeat protein" evidence="1">
    <location>
        <begin position="19"/>
        <end position="111"/>
    </location>
</feature>
<name>A0A5C8ZBW5_9GAMM</name>
<proteinExistence type="predicted"/>
<dbReference type="EMBL" id="VKAD01000001">
    <property type="protein sequence ID" value="TXR54653.1"/>
    <property type="molecule type" value="Genomic_DNA"/>
</dbReference>
<evidence type="ECO:0000256" key="1">
    <source>
        <dbReference type="SAM" id="SignalP"/>
    </source>
</evidence>
<organism evidence="2 3">
    <name type="scientific">Reinekea thalattae</name>
    <dbReference type="NCBI Taxonomy" id="2593301"/>
    <lineage>
        <taxon>Bacteria</taxon>
        <taxon>Pseudomonadati</taxon>
        <taxon>Pseudomonadota</taxon>
        <taxon>Gammaproteobacteria</taxon>
        <taxon>Oceanospirillales</taxon>
        <taxon>Saccharospirillaceae</taxon>
        <taxon>Reinekea</taxon>
    </lineage>
</organism>
<dbReference type="RefSeq" id="WP_147714052.1">
    <property type="nucleotide sequence ID" value="NZ_VKAD01000001.1"/>
</dbReference>
<evidence type="ECO:0000313" key="3">
    <source>
        <dbReference type="Proteomes" id="UP000321764"/>
    </source>
</evidence>
<keyword evidence="1" id="KW-0732">Signal</keyword>
<protein>
    <recommendedName>
        <fullName evidence="4">Tetratricopeptide repeat protein</fullName>
    </recommendedName>
</protein>
<dbReference type="Proteomes" id="UP000321764">
    <property type="component" value="Unassembled WGS sequence"/>
</dbReference>
<evidence type="ECO:0008006" key="4">
    <source>
        <dbReference type="Google" id="ProtNLM"/>
    </source>
</evidence>
<evidence type="ECO:0000313" key="2">
    <source>
        <dbReference type="EMBL" id="TXR54653.1"/>
    </source>
</evidence>
<reference evidence="2 3" key="1">
    <citation type="submission" date="2019-07" db="EMBL/GenBank/DDBJ databases">
        <title>Reinekea sp. strain SSH23 genome sequencing and assembly.</title>
        <authorList>
            <person name="Kim I."/>
        </authorList>
    </citation>
    <scope>NUCLEOTIDE SEQUENCE [LARGE SCALE GENOMIC DNA]</scope>
    <source>
        <strain evidence="2 3">SSH23</strain>
    </source>
</reference>